<dbReference type="Gene3D" id="1.20.58.200">
    <property type="entry name" value="Translin, domain 2"/>
    <property type="match status" value="1"/>
</dbReference>
<proteinExistence type="inferred from homology"/>
<sequence>MRMVWSNNRCYNLKMAARSGHQRGGHHKRNYGKDRVSHQKISRREPKVDENSPIIASFRTYQALLDRKNDKYERLVKMSRDVTIQSKRAIFHIHRINSGVDKATVLGEADEKLIAVREKLCQIALELQGEDLYQFIRAVSPGLQEYIEAVAFHHYCLGQGLVSLTQVQSALEFPATEKTSSPEDGDCPSHPAVTLYVPPVEYMLGVADFTGELMRLCITSVSSGDMELPFQLCQFMREVYHGFSSFSHAGSWELSRKMHTLRQSLHKVENACYTLQVRGLEIPKHMLADVFGSADSEDTGERRSDIS</sequence>
<evidence type="ECO:0000313" key="9">
    <source>
        <dbReference type="RefSeq" id="XP_035665112.1"/>
    </source>
</evidence>
<dbReference type="InterPro" id="IPR036081">
    <property type="entry name" value="Translin_sf"/>
</dbReference>
<keyword evidence="8" id="KW-1185">Reference proteome</keyword>
<dbReference type="Proteomes" id="UP000001554">
    <property type="component" value="Unplaced"/>
</dbReference>
<evidence type="ECO:0000256" key="5">
    <source>
        <dbReference type="ARBA" id="ARBA00023242"/>
    </source>
</evidence>
<dbReference type="OMA" id="DTCMETC"/>
<feature type="binding site" evidence="6">
    <location>
        <position position="148"/>
    </location>
    <ligand>
        <name>Mg(2+)</name>
        <dbReference type="ChEBI" id="CHEBI:18420"/>
    </ligand>
</feature>
<dbReference type="GeneID" id="118408413"/>
<dbReference type="CDD" id="cd14820">
    <property type="entry name" value="TRAX"/>
    <property type="match status" value="1"/>
</dbReference>
<dbReference type="Pfam" id="PF01997">
    <property type="entry name" value="Translin"/>
    <property type="match status" value="1"/>
</dbReference>
<dbReference type="GO" id="GO:0046872">
    <property type="term" value="F:metal ion binding"/>
    <property type="evidence" value="ECO:0007669"/>
    <property type="project" value="UniProtKB-KW"/>
</dbReference>
<dbReference type="GO" id="GO:0004521">
    <property type="term" value="F:RNA endonuclease activity"/>
    <property type="evidence" value="ECO:0000318"/>
    <property type="project" value="GO_Central"/>
</dbReference>
<dbReference type="SUPFAM" id="SSF74784">
    <property type="entry name" value="Translin"/>
    <property type="match status" value="1"/>
</dbReference>
<comment type="similarity">
    <text evidence="3">Belongs to the translin family.</text>
</comment>
<dbReference type="InterPro" id="IPR016069">
    <property type="entry name" value="Translin_C"/>
</dbReference>
<keyword evidence="6" id="KW-0479">Metal-binding</keyword>
<protein>
    <submittedName>
        <fullName evidence="9">Translin-associated protein X-like</fullName>
    </submittedName>
</protein>
<dbReference type="GO" id="GO:0003723">
    <property type="term" value="F:RNA binding"/>
    <property type="evidence" value="ECO:0000318"/>
    <property type="project" value="GO_Central"/>
</dbReference>
<dbReference type="InterPro" id="IPR016068">
    <property type="entry name" value="Translin_N"/>
</dbReference>
<keyword evidence="5" id="KW-0539">Nucleus</keyword>
<name>A0A9J7HV42_BRAFL</name>
<dbReference type="FunFam" id="1.20.58.200:FF:000001">
    <property type="entry name" value="Translin-associated factor X"/>
    <property type="match status" value="1"/>
</dbReference>
<keyword evidence="6" id="KW-0460">Magnesium</keyword>
<dbReference type="GO" id="GO:0043565">
    <property type="term" value="F:sequence-specific DNA binding"/>
    <property type="evidence" value="ECO:0007669"/>
    <property type="project" value="InterPro"/>
</dbReference>
<evidence type="ECO:0000313" key="8">
    <source>
        <dbReference type="Proteomes" id="UP000001554"/>
    </source>
</evidence>
<dbReference type="RefSeq" id="XP_035665112.1">
    <property type="nucleotide sequence ID" value="XM_035809219.1"/>
</dbReference>
<reference evidence="9" key="1">
    <citation type="submission" date="2025-08" db="UniProtKB">
        <authorList>
            <consortium name="RefSeq"/>
        </authorList>
    </citation>
    <scope>IDENTIFICATION</scope>
    <source>
        <strain evidence="9">S238N-H82</strain>
        <tissue evidence="9">Testes</tissue>
    </source>
</reference>
<dbReference type="AlphaFoldDB" id="A0A9J7HV42"/>
<dbReference type="PANTHER" id="PTHR10741">
    <property type="entry name" value="TRANSLIN AND TRANSLIN ASSOCIATED PROTEIN X"/>
    <property type="match status" value="1"/>
</dbReference>
<keyword evidence="4" id="KW-0963">Cytoplasm</keyword>
<feature type="compositionally biased region" description="Basic and acidic residues" evidence="7">
    <location>
        <begin position="31"/>
        <end position="46"/>
    </location>
</feature>
<dbReference type="OrthoDB" id="31005at2759"/>
<dbReference type="GO" id="GO:0005634">
    <property type="term" value="C:nucleus"/>
    <property type="evidence" value="ECO:0000318"/>
    <property type="project" value="GO_Central"/>
</dbReference>
<organism evidence="8 9">
    <name type="scientific">Branchiostoma floridae</name>
    <name type="common">Florida lancelet</name>
    <name type="synonym">Amphioxus</name>
    <dbReference type="NCBI Taxonomy" id="7739"/>
    <lineage>
        <taxon>Eukaryota</taxon>
        <taxon>Metazoa</taxon>
        <taxon>Chordata</taxon>
        <taxon>Cephalochordata</taxon>
        <taxon>Leptocardii</taxon>
        <taxon>Amphioxiformes</taxon>
        <taxon>Branchiostomatidae</taxon>
        <taxon>Branchiostoma</taxon>
    </lineage>
</organism>
<evidence type="ECO:0000256" key="7">
    <source>
        <dbReference type="SAM" id="MobiDB-lite"/>
    </source>
</evidence>
<evidence type="ECO:0000256" key="3">
    <source>
        <dbReference type="ARBA" id="ARBA00005902"/>
    </source>
</evidence>
<evidence type="ECO:0000256" key="2">
    <source>
        <dbReference type="ARBA" id="ARBA00004496"/>
    </source>
</evidence>
<accession>A0A9J7HV42</accession>
<dbReference type="Gene3D" id="1.20.58.190">
    <property type="entry name" value="Translin, domain 1"/>
    <property type="match status" value="1"/>
</dbReference>
<comment type="subcellular location">
    <subcellularLocation>
        <location evidence="2">Cytoplasm</location>
    </subcellularLocation>
    <subcellularLocation>
        <location evidence="1">Nucleus</location>
    </subcellularLocation>
</comment>
<dbReference type="InterPro" id="IPR002848">
    <property type="entry name" value="Translin_fam"/>
</dbReference>
<dbReference type="KEGG" id="bfo:118408413"/>
<evidence type="ECO:0000256" key="4">
    <source>
        <dbReference type="ARBA" id="ARBA00022490"/>
    </source>
</evidence>
<evidence type="ECO:0000256" key="6">
    <source>
        <dbReference type="PIRSR" id="PIRSR602848-1"/>
    </source>
</evidence>
<gene>
    <name evidence="9" type="primary">LOC118408413</name>
</gene>
<dbReference type="GO" id="GO:0005737">
    <property type="term" value="C:cytoplasm"/>
    <property type="evidence" value="ECO:0000318"/>
    <property type="project" value="GO_Central"/>
</dbReference>
<feature type="region of interest" description="Disordered" evidence="7">
    <location>
        <begin position="17"/>
        <end position="46"/>
    </location>
</feature>
<evidence type="ECO:0000256" key="1">
    <source>
        <dbReference type="ARBA" id="ARBA00004123"/>
    </source>
</evidence>
<feature type="binding site" evidence="6">
    <location>
        <position position="212"/>
    </location>
    <ligand>
        <name>Mg(2+)</name>
        <dbReference type="ChEBI" id="CHEBI:18420"/>
    </ligand>
</feature>
<feature type="compositionally biased region" description="Basic residues" evidence="7">
    <location>
        <begin position="20"/>
        <end position="30"/>
    </location>
</feature>